<feature type="non-terminal residue" evidence="1">
    <location>
        <position position="1"/>
    </location>
</feature>
<organism evidence="1 2">
    <name type="scientific">Piedraia hortae CBS 480.64</name>
    <dbReference type="NCBI Taxonomy" id="1314780"/>
    <lineage>
        <taxon>Eukaryota</taxon>
        <taxon>Fungi</taxon>
        <taxon>Dikarya</taxon>
        <taxon>Ascomycota</taxon>
        <taxon>Pezizomycotina</taxon>
        <taxon>Dothideomycetes</taxon>
        <taxon>Dothideomycetidae</taxon>
        <taxon>Capnodiales</taxon>
        <taxon>Piedraiaceae</taxon>
        <taxon>Piedraia</taxon>
    </lineage>
</organism>
<sequence>PTSSFCYSSSSLSLSTAPHVHLQSNTAISYHSFAVWAMRTYPDIMNSTMTSISAILGSSHFSVEIMGRNAAYGSVSRRRTERHHATLCGGFAIFDSNFNVRNTSVTSSWAGGCRMNTYYDSYVRLKDEGALDVREWQFGWSELSSRYGKVERCS</sequence>
<gene>
    <name evidence="1" type="ORF">K470DRAFT_291421</name>
</gene>
<protein>
    <submittedName>
        <fullName evidence="1">Uncharacterized protein</fullName>
    </submittedName>
</protein>
<dbReference type="EMBL" id="MU005965">
    <property type="protein sequence ID" value="KAF2862515.1"/>
    <property type="molecule type" value="Genomic_DNA"/>
</dbReference>
<keyword evidence="2" id="KW-1185">Reference proteome</keyword>
<dbReference type="AlphaFoldDB" id="A0A6A7C6A6"/>
<dbReference type="Proteomes" id="UP000799421">
    <property type="component" value="Unassembled WGS sequence"/>
</dbReference>
<accession>A0A6A7C6A6</accession>
<evidence type="ECO:0000313" key="2">
    <source>
        <dbReference type="Proteomes" id="UP000799421"/>
    </source>
</evidence>
<name>A0A6A7C6A6_9PEZI</name>
<reference evidence="1" key="1">
    <citation type="journal article" date="2020" name="Stud. Mycol.">
        <title>101 Dothideomycetes genomes: a test case for predicting lifestyles and emergence of pathogens.</title>
        <authorList>
            <person name="Haridas S."/>
            <person name="Albert R."/>
            <person name="Binder M."/>
            <person name="Bloem J."/>
            <person name="Labutti K."/>
            <person name="Salamov A."/>
            <person name="Andreopoulos B."/>
            <person name="Baker S."/>
            <person name="Barry K."/>
            <person name="Bills G."/>
            <person name="Bluhm B."/>
            <person name="Cannon C."/>
            <person name="Castanera R."/>
            <person name="Culley D."/>
            <person name="Daum C."/>
            <person name="Ezra D."/>
            <person name="Gonzalez J."/>
            <person name="Henrissat B."/>
            <person name="Kuo A."/>
            <person name="Liang C."/>
            <person name="Lipzen A."/>
            <person name="Lutzoni F."/>
            <person name="Magnuson J."/>
            <person name="Mondo S."/>
            <person name="Nolan M."/>
            <person name="Ohm R."/>
            <person name="Pangilinan J."/>
            <person name="Park H.-J."/>
            <person name="Ramirez L."/>
            <person name="Alfaro M."/>
            <person name="Sun H."/>
            <person name="Tritt A."/>
            <person name="Yoshinaga Y."/>
            <person name="Zwiers L.-H."/>
            <person name="Turgeon B."/>
            <person name="Goodwin S."/>
            <person name="Spatafora J."/>
            <person name="Crous P."/>
            <person name="Grigoriev I."/>
        </authorList>
    </citation>
    <scope>NUCLEOTIDE SEQUENCE</scope>
    <source>
        <strain evidence="1">CBS 480.64</strain>
    </source>
</reference>
<evidence type="ECO:0000313" key="1">
    <source>
        <dbReference type="EMBL" id="KAF2862515.1"/>
    </source>
</evidence>
<proteinExistence type="predicted"/>